<dbReference type="Pfam" id="PF07691">
    <property type="entry name" value="PA14"/>
    <property type="match status" value="1"/>
</dbReference>
<keyword evidence="3" id="KW-0378">Hydrolase</keyword>
<dbReference type="AlphaFoldDB" id="I6ZTE1"/>
<dbReference type="InterPro" id="IPR011658">
    <property type="entry name" value="PA14_dom"/>
</dbReference>
<dbReference type="Pfam" id="PF14310">
    <property type="entry name" value="Fn3-like"/>
    <property type="match status" value="1"/>
</dbReference>
<dbReference type="Pfam" id="PF00933">
    <property type="entry name" value="Glyco_hydro_3"/>
    <property type="match status" value="1"/>
</dbReference>
<dbReference type="PROSITE" id="PS51820">
    <property type="entry name" value="PA14"/>
    <property type="match status" value="1"/>
</dbReference>
<evidence type="ECO:0000256" key="1">
    <source>
        <dbReference type="ARBA" id="ARBA00005336"/>
    </source>
</evidence>
<keyword evidence="7" id="KW-1185">Reference proteome</keyword>
<dbReference type="PRINTS" id="PR00133">
    <property type="entry name" value="GLHYDRLASE3"/>
</dbReference>
<dbReference type="PANTHER" id="PTHR42721">
    <property type="entry name" value="SUGAR HYDROLASE-RELATED"/>
    <property type="match status" value="1"/>
</dbReference>
<dbReference type="Pfam" id="PF01915">
    <property type="entry name" value="Glyco_hydro_3_C"/>
    <property type="match status" value="1"/>
</dbReference>
<reference evidence="6 7" key="1">
    <citation type="journal article" date="2013" name="PLoS ONE">
        <title>Genomic analysis of Melioribacter roseus, facultatively anaerobic organotrophic bacterium representing a novel deep lineage within Bacteriodetes/Chlorobi group.</title>
        <authorList>
            <person name="Kadnikov V.V."/>
            <person name="Mardanov A.V."/>
            <person name="Podosokorskaya O.A."/>
            <person name="Gavrilov S.N."/>
            <person name="Kublanov I.V."/>
            <person name="Beletsky A.V."/>
            <person name="Bonch-Osmolovskaya E.A."/>
            <person name="Ravin N.V."/>
        </authorList>
    </citation>
    <scope>NUCLEOTIDE SEQUENCE [LARGE SCALE GENOMIC DNA]</scope>
    <source>
        <strain evidence="7">JCM 17771 / P3M-2</strain>
    </source>
</reference>
<sequence>MKRIVPLFLLTLLYFTLQNYNYAQRVNSEDYYFLNWEENKSITLNGILSSDAEFVSWNCVNNAGVIVKNPSGNKTEVVFSRPGYYLFNYSIMKSNGTIDSHYVIVNAFTTGSYKERLNDLISLMTTEEKIKQLTNQADSIPRLGLRAYNYWNESLHGVLAEGATSFPQAIALGATWDPRLVNRVATAVSDEARALNRLYGKGLTYWSPTINIARDPRWGRNEESYSEDPYLLSRMGVAFIKGMQGDHPYYLKTVATPKHFIANNEEERRHTGSSDVDMRNLYEYYLPAFKSAIVEARAYSIMGAYNELNHVPSNANMFLMTDLLRRQWGFEGYVVSDCGAIHDMLYGHKFFKTGAEAVARSILAGCDLNCGQAYREFIKDALDEGLLREKDIDSALFRVLSARFRLGEFDPPELVPYSSIGKDKLDSKENRRLALDAARKSIVLLKNNDILPIDKSKIKSIAVIGPNAREAQLGIYSGFPNVLISPLEGIKNKADSLDIRVGYVKGCDIGGGLLKPIDPEYFGVIEEKGIKGLLGEYFDNMNLEGTPVITKVDSLIDFSFGMNSPADGVPSDKFSVRWRGTIIPPDTINYIGTSCDDGVRLYIDNKLIINDWKEHGEKPIAAEVKLLPGKKYDVVFEYFDNSLGATARLTWDLGQKDFEKAKKIAAENDLVILVLGITPGISQEELDRKEIELPSVQRELVKQTAEVNPNIVIVLVNGGPVALAGAEKYAKAIVENWYNGEFGGQALADVLFGDYNPGGKLPQTFYASTEQLPPMSDYDIINNPRTYMYLNEQALFPFGHGLSYTTFKYDSLKIVSNTLNETDTLSLQFRLTNVGNRNGDEVVQIYASCKDAKFKVPRKQLKRFRRLTLQTGESKVLEFKIPVDELAFYSTYENDFVVEKGAWEILIGSSSEDIRLSEKIIIK</sequence>
<dbReference type="PATRIC" id="fig|1191523.3.peg.2204"/>
<evidence type="ECO:0000256" key="3">
    <source>
        <dbReference type="ARBA" id="ARBA00022801"/>
    </source>
</evidence>
<dbReference type="InterPro" id="IPR037524">
    <property type="entry name" value="PA14/GLEYA"/>
</dbReference>
<dbReference type="GO" id="GO:0031222">
    <property type="term" value="P:arabinan catabolic process"/>
    <property type="evidence" value="ECO:0007669"/>
    <property type="project" value="TreeGrafter"/>
</dbReference>
<dbReference type="STRING" id="1191523.MROS_2084"/>
<evidence type="ECO:0000313" key="7">
    <source>
        <dbReference type="Proteomes" id="UP000009011"/>
    </source>
</evidence>
<dbReference type="GO" id="GO:0046556">
    <property type="term" value="F:alpha-L-arabinofuranosidase activity"/>
    <property type="evidence" value="ECO:0007669"/>
    <property type="project" value="TreeGrafter"/>
</dbReference>
<dbReference type="SUPFAM" id="SSF56988">
    <property type="entry name" value="Anthrax protective antigen"/>
    <property type="match status" value="1"/>
</dbReference>
<dbReference type="InterPro" id="IPR036881">
    <property type="entry name" value="Glyco_hydro_3_C_sf"/>
</dbReference>
<dbReference type="InterPro" id="IPR036962">
    <property type="entry name" value="Glyco_hydro_3_N_sf"/>
</dbReference>
<accession>I6ZTE1</accession>
<evidence type="ECO:0000256" key="4">
    <source>
        <dbReference type="SAM" id="SignalP"/>
    </source>
</evidence>
<evidence type="ECO:0000256" key="2">
    <source>
        <dbReference type="ARBA" id="ARBA00022729"/>
    </source>
</evidence>
<dbReference type="KEGG" id="mro:MROS_2084"/>
<dbReference type="SMART" id="SM01217">
    <property type="entry name" value="Fn3_like"/>
    <property type="match status" value="1"/>
</dbReference>
<dbReference type="PANTHER" id="PTHR42721:SF3">
    <property type="entry name" value="BETA-D-XYLOSIDASE 5-RELATED"/>
    <property type="match status" value="1"/>
</dbReference>
<dbReference type="InterPro" id="IPR001764">
    <property type="entry name" value="Glyco_hydro_3_N"/>
</dbReference>
<dbReference type="InterPro" id="IPR002772">
    <property type="entry name" value="Glyco_hydro_3_C"/>
</dbReference>
<dbReference type="Gene3D" id="2.60.40.10">
    <property type="entry name" value="Immunoglobulins"/>
    <property type="match status" value="1"/>
</dbReference>
<evidence type="ECO:0000259" key="5">
    <source>
        <dbReference type="PROSITE" id="PS51820"/>
    </source>
</evidence>
<dbReference type="GO" id="GO:0008422">
    <property type="term" value="F:beta-glucosidase activity"/>
    <property type="evidence" value="ECO:0007669"/>
    <property type="project" value="UniProtKB-ARBA"/>
</dbReference>
<dbReference type="Gene3D" id="3.40.50.1700">
    <property type="entry name" value="Glycoside hydrolase family 3 C-terminal domain"/>
    <property type="match status" value="2"/>
</dbReference>
<protein>
    <submittedName>
        <fullName evidence="6">Beta-glucosidase</fullName>
    </submittedName>
</protein>
<gene>
    <name evidence="6" type="ordered locus">MROS_2084</name>
</gene>
<dbReference type="GO" id="GO:0045493">
    <property type="term" value="P:xylan catabolic process"/>
    <property type="evidence" value="ECO:0007669"/>
    <property type="project" value="InterPro"/>
</dbReference>
<dbReference type="RefSeq" id="WP_014856746.1">
    <property type="nucleotide sequence ID" value="NC_018178.1"/>
</dbReference>
<dbReference type="SMART" id="SM00758">
    <property type="entry name" value="PA14"/>
    <property type="match status" value="1"/>
</dbReference>
<dbReference type="InterPro" id="IPR044993">
    <property type="entry name" value="BXL"/>
</dbReference>
<proteinExistence type="inferred from homology"/>
<dbReference type="Gene3D" id="3.20.20.300">
    <property type="entry name" value="Glycoside hydrolase, family 3, N-terminal domain"/>
    <property type="match status" value="1"/>
</dbReference>
<feature type="chain" id="PRO_5003706938" evidence="4">
    <location>
        <begin position="24"/>
        <end position="923"/>
    </location>
</feature>
<dbReference type="HOGENOM" id="CLU_004542_5_3_10"/>
<feature type="domain" description="PA14" evidence="5">
    <location>
        <begin position="528"/>
        <end position="666"/>
    </location>
</feature>
<dbReference type="GO" id="GO:0009044">
    <property type="term" value="F:xylan 1,4-beta-xylosidase activity"/>
    <property type="evidence" value="ECO:0007669"/>
    <property type="project" value="InterPro"/>
</dbReference>
<dbReference type="OrthoDB" id="9805821at2"/>
<dbReference type="SUPFAM" id="SSF52279">
    <property type="entry name" value="Beta-D-glucan exohydrolase, C-terminal domain"/>
    <property type="match status" value="1"/>
</dbReference>
<dbReference type="Proteomes" id="UP000009011">
    <property type="component" value="Chromosome"/>
</dbReference>
<keyword evidence="2 4" id="KW-0732">Signal</keyword>
<comment type="similarity">
    <text evidence="1">Belongs to the glycosyl hydrolase 3 family.</text>
</comment>
<dbReference type="FunFam" id="2.60.40.10:FF:000495">
    <property type="entry name" value="Periplasmic beta-glucosidase"/>
    <property type="match status" value="1"/>
</dbReference>
<organism evidence="6 7">
    <name type="scientific">Melioribacter roseus (strain DSM 23840 / JCM 17771 / VKM B-2668 / P3M-2)</name>
    <dbReference type="NCBI Taxonomy" id="1191523"/>
    <lineage>
        <taxon>Bacteria</taxon>
        <taxon>Pseudomonadati</taxon>
        <taxon>Ignavibacteriota</taxon>
        <taxon>Ignavibacteria</taxon>
        <taxon>Ignavibacteriales</taxon>
        <taxon>Melioribacteraceae</taxon>
        <taxon>Melioribacter</taxon>
    </lineage>
</organism>
<dbReference type="eggNOG" id="COG1472">
    <property type="taxonomic scope" value="Bacteria"/>
</dbReference>
<dbReference type="EMBL" id="CP003557">
    <property type="protein sequence ID" value="AFN75314.1"/>
    <property type="molecule type" value="Genomic_DNA"/>
</dbReference>
<feature type="signal peptide" evidence="4">
    <location>
        <begin position="1"/>
        <end position="23"/>
    </location>
</feature>
<dbReference type="InterPro" id="IPR013783">
    <property type="entry name" value="Ig-like_fold"/>
</dbReference>
<dbReference type="SUPFAM" id="SSF51445">
    <property type="entry name" value="(Trans)glycosidases"/>
    <property type="match status" value="1"/>
</dbReference>
<dbReference type="InterPro" id="IPR017853">
    <property type="entry name" value="GH"/>
</dbReference>
<evidence type="ECO:0000313" key="6">
    <source>
        <dbReference type="EMBL" id="AFN75314.1"/>
    </source>
</evidence>
<dbReference type="InterPro" id="IPR026891">
    <property type="entry name" value="Fn3-like"/>
</dbReference>
<name>I6ZTE1_MELRP</name>